<comment type="caution">
    <text evidence="3">The sequence shown here is derived from an EMBL/GenBank/DDBJ whole genome shotgun (WGS) entry which is preliminary data.</text>
</comment>
<evidence type="ECO:0000256" key="2">
    <source>
        <dbReference type="ARBA" id="ARBA00022741"/>
    </source>
</evidence>
<sequence length="492" mass="55660">MSCENSWNQKLFPFPPPCIPSPAVFNRKDRSISFLPCPLPRSELNMIQDLHLQNHQILRNEYSTNQCSLSVTRHLSGSESRIVQGWSPLSNQLFVNGPNIAQNSNLLQHTLSSNKTSVIEAFHPPTDRMPVNKSTGTTYLEHHQLSSEGAHMIHDFHPVTHQLSANESNISQQSLSLIPQLPSNGISMNRNSNMFNQQLSRVEYLPTHVPLQNEFGRNQVKYPPNHQQSERESIVRQGLHSIFERHSKDRLNMLQNYIPSQQSVGNQGSYPLSADFPEMGFNRNRELSVSDASLHQTLYPQYSEKVHICVIGPPRCGKADLIRTFANNDDVRISTDKPLSWVFQQGMVSFGTTLKIDVWYGEDLTSAAADLRSLCQSSKSAIVLVYSVAQKSTLLTVLEWIKILKSHIDFNVPIILIGSTTDAECSCASREFSERTSNVVRFSDGIRVKSEYDLAVFYEKISVKCVKDVERIFLIAALKAFCRTKQNSVRVW</sequence>
<dbReference type="EMBL" id="BGPR01002852">
    <property type="protein sequence ID" value="GBM79961.1"/>
    <property type="molecule type" value="Genomic_DNA"/>
</dbReference>
<evidence type="ECO:0000313" key="3">
    <source>
        <dbReference type="EMBL" id="GBM79961.1"/>
    </source>
</evidence>
<comment type="similarity">
    <text evidence="1">Belongs to the small GTPase superfamily. Rab family.</text>
</comment>
<dbReference type="Proteomes" id="UP000499080">
    <property type="component" value="Unassembled WGS sequence"/>
</dbReference>
<evidence type="ECO:0000313" key="4">
    <source>
        <dbReference type="Proteomes" id="UP000499080"/>
    </source>
</evidence>
<proteinExistence type="inferred from homology"/>
<dbReference type="GO" id="GO:0003924">
    <property type="term" value="F:GTPase activity"/>
    <property type="evidence" value="ECO:0007669"/>
    <property type="project" value="InterPro"/>
</dbReference>
<protein>
    <submittedName>
        <fullName evidence="3">Uncharacterized protein</fullName>
    </submittedName>
</protein>
<keyword evidence="4" id="KW-1185">Reference proteome</keyword>
<dbReference type="AlphaFoldDB" id="A0A4Y2IQ17"/>
<keyword evidence="2" id="KW-0547">Nucleotide-binding</keyword>
<organism evidence="3 4">
    <name type="scientific">Araneus ventricosus</name>
    <name type="common">Orbweaver spider</name>
    <name type="synonym">Epeira ventricosa</name>
    <dbReference type="NCBI Taxonomy" id="182803"/>
    <lineage>
        <taxon>Eukaryota</taxon>
        <taxon>Metazoa</taxon>
        <taxon>Ecdysozoa</taxon>
        <taxon>Arthropoda</taxon>
        <taxon>Chelicerata</taxon>
        <taxon>Arachnida</taxon>
        <taxon>Araneae</taxon>
        <taxon>Araneomorphae</taxon>
        <taxon>Entelegynae</taxon>
        <taxon>Araneoidea</taxon>
        <taxon>Araneidae</taxon>
        <taxon>Araneus</taxon>
    </lineage>
</organism>
<dbReference type="InterPro" id="IPR001806">
    <property type="entry name" value="Small_GTPase"/>
</dbReference>
<dbReference type="SUPFAM" id="SSF52540">
    <property type="entry name" value="P-loop containing nucleoside triphosphate hydrolases"/>
    <property type="match status" value="1"/>
</dbReference>
<dbReference type="GO" id="GO:0005525">
    <property type="term" value="F:GTP binding"/>
    <property type="evidence" value="ECO:0007669"/>
    <property type="project" value="InterPro"/>
</dbReference>
<gene>
    <name evidence="3" type="ORF">AVEN_122552_1</name>
</gene>
<reference evidence="3 4" key="1">
    <citation type="journal article" date="2019" name="Sci. Rep.">
        <title>Orb-weaving spider Araneus ventricosus genome elucidates the spidroin gene catalogue.</title>
        <authorList>
            <person name="Kono N."/>
            <person name="Nakamura H."/>
            <person name="Ohtoshi R."/>
            <person name="Moran D.A.P."/>
            <person name="Shinohara A."/>
            <person name="Yoshida Y."/>
            <person name="Fujiwara M."/>
            <person name="Mori M."/>
            <person name="Tomita M."/>
            <person name="Arakawa K."/>
        </authorList>
    </citation>
    <scope>NUCLEOTIDE SEQUENCE [LARGE SCALE GENOMIC DNA]</scope>
</reference>
<dbReference type="PANTHER" id="PTHR47978">
    <property type="match status" value="1"/>
</dbReference>
<name>A0A4Y2IQ17_ARAVE</name>
<dbReference type="InterPro" id="IPR027417">
    <property type="entry name" value="P-loop_NTPase"/>
</dbReference>
<dbReference type="Pfam" id="PF00071">
    <property type="entry name" value="Ras"/>
    <property type="match status" value="1"/>
</dbReference>
<accession>A0A4Y2IQ17</accession>
<dbReference type="Gene3D" id="3.40.50.300">
    <property type="entry name" value="P-loop containing nucleotide triphosphate hydrolases"/>
    <property type="match status" value="1"/>
</dbReference>
<evidence type="ECO:0000256" key="1">
    <source>
        <dbReference type="ARBA" id="ARBA00006270"/>
    </source>
</evidence>